<comment type="similarity">
    <text evidence="1">Belongs to the HyuE racemase family.</text>
</comment>
<evidence type="ECO:0000313" key="3">
    <source>
        <dbReference type="Proteomes" id="UP000053664"/>
    </source>
</evidence>
<dbReference type="GO" id="GO:0047661">
    <property type="term" value="F:amino-acid racemase activity"/>
    <property type="evidence" value="ECO:0007669"/>
    <property type="project" value="InterPro"/>
</dbReference>
<sequence>MTMINASQPAATAAADTVEICVINPNSSEVITEALSEALQPLCPPGVSLRFLTGPPTAPASINDAPTSILSAAETFKHLTSLSPSNDLARHPSSAYVVACFSDHPLVAMLRHSLPTKPSLHILEASVIHALSCGTRFGVLTTGADMVPDVDAGVRRILGGVSDRYVGTVATGLGVVELKMGDRAKVESTIKHGAAAVADRGADVVILGCAGMAGMESLIRQGIAEAGHQSNMAIIDGAKAGLQIAAGLARSNYRSP</sequence>
<dbReference type="OrthoDB" id="412018at2759"/>
<dbReference type="Pfam" id="PF01177">
    <property type="entry name" value="Asp_Glu_race"/>
    <property type="match status" value="1"/>
</dbReference>
<dbReference type="AlphaFoldDB" id="A0A061HDC6"/>
<evidence type="ECO:0000313" key="2">
    <source>
        <dbReference type="EMBL" id="EPQ30015.1"/>
    </source>
</evidence>
<gene>
    <name evidence="2" type="ORF">PFL1_02688</name>
</gene>
<evidence type="ECO:0008006" key="4">
    <source>
        <dbReference type="Google" id="ProtNLM"/>
    </source>
</evidence>
<dbReference type="Proteomes" id="UP000053664">
    <property type="component" value="Unassembled WGS sequence"/>
</dbReference>
<dbReference type="InterPro" id="IPR052186">
    <property type="entry name" value="Hydantoin_racemase-like"/>
</dbReference>
<dbReference type="RefSeq" id="XP_007878393.1">
    <property type="nucleotide sequence ID" value="XM_007880202.1"/>
</dbReference>
<dbReference type="Gene3D" id="3.40.50.12500">
    <property type="match status" value="1"/>
</dbReference>
<dbReference type="KEGG" id="pfp:PFL1_02688"/>
<proteinExistence type="inferred from homology"/>
<dbReference type="eggNOG" id="ENOG502RZ0H">
    <property type="taxonomic scope" value="Eukaryota"/>
</dbReference>
<dbReference type="HOGENOM" id="CLU_053002_1_0_1"/>
<accession>A0A061HDC6</accession>
<name>A0A061HDC6_9BASI</name>
<dbReference type="PANTHER" id="PTHR28047">
    <property type="entry name" value="PROTEIN DCG1"/>
    <property type="match status" value="1"/>
</dbReference>
<evidence type="ECO:0000256" key="1">
    <source>
        <dbReference type="ARBA" id="ARBA00038414"/>
    </source>
</evidence>
<dbReference type="InterPro" id="IPR015942">
    <property type="entry name" value="Asp/Glu/hydantoin_racemase"/>
</dbReference>
<dbReference type="EMBL" id="KE361629">
    <property type="protein sequence ID" value="EPQ30015.1"/>
    <property type="molecule type" value="Genomic_DNA"/>
</dbReference>
<dbReference type="InterPro" id="IPR053714">
    <property type="entry name" value="Iso_Racemase_Enz_sf"/>
</dbReference>
<organism evidence="2 3">
    <name type="scientific">Pseudozyma flocculosa PF-1</name>
    <dbReference type="NCBI Taxonomy" id="1277687"/>
    <lineage>
        <taxon>Eukaryota</taxon>
        <taxon>Fungi</taxon>
        <taxon>Dikarya</taxon>
        <taxon>Basidiomycota</taxon>
        <taxon>Ustilaginomycotina</taxon>
        <taxon>Ustilaginomycetes</taxon>
        <taxon>Ustilaginales</taxon>
        <taxon>Ustilaginaceae</taxon>
        <taxon>Pseudozyma</taxon>
    </lineage>
</organism>
<dbReference type="GeneID" id="19316805"/>
<reference evidence="2 3" key="1">
    <citation type="journal article" date="2013" name="Plant Cell">
        <title>The transition from a phytopathogenic smut ancestor to an anamorphic biocontrol agent deciphered by comparative whole-genome analysis.</title>
        <authorList>
            <person name="Lefebvre F."/>
            <person name="Joly D.L."/>
            <person name="Labbe C."/>
            <person name="Teichmann B."/>
            <person name="Linning R."/>
            <person name="Belzile F."/>
            <person name="Bakkeren G."/>
            <person name="Belanger R.R."/>
        </authorList>
    </citation>
    <scope>NUCLEOTIDE SEQUENCE [LARGE SCALE GENOMIC DNA]</scope>
    <source>
        <strain evidence="2 3">PF-1</strain>
    </source>
</reference>
<protein>
    <recommendedName>
        <fullName evidence="4">Asp/Glu/hydantoin racemase</fullName>
    </recommendedName>
</protein>
<dbReference type="PANTHER" id="PTHR28047:SF5">
    <property type="entry name" value="PROTEIN DCG1"/>
    <property type="match status" value="1"/>
</dbReference>